<feature type="transmembrane region" description="Helical" evidence="1">
    <location>
        <begin position="68"/>
        <end position="90"/>
    </location>
</feature>
<organism evidence="2 3">
    <name type="scientific">Dissostichus eleginoides</name>
    <name type="common">Patagonian toothfish</name>
    <name type="synonym">Dissostichus amissus</name>
    <dbReference type="NCBI Taxonomy" id="100907"/>
    <lineage>
        <taxon>Eukaryota</taxon>
        <taxon>Metazoa</taxon>
        <taxon>Chordata</taxon>
        <taxon>Craniata</taxon>
        <taxon>Vertebrata</taxon>
        <taxon>Euteleostomi</taxon>
        <taxon>Actinopterygii</taxon>
        <taxon>Neopterygii</taxon>
        <taxon>Teleostei</taxon>
        <taxon>Neoteleostei</taxon>
        <taxon>Acanthomorphata</taxon>
        <taxon>Eupercaria</taxon>
        <taxon>Perciformes</taxon>
        <taxon>Notothenioidei</taxon>
        <taxon>Nototheniidae</taxon>
        <taxon>Dissostichus</taxon>
    </lineage>
</organism>
<gene>
    <name evidence="2" type="ORF">KUDE01_009952</name>
</gene>
<dbReference type="AlphaFoldDB" id="A0AAD9F6Y2"/>
<feature type="transmembrane region" description="Helical" evidence="1">
    <location>
        <begin position="102"/>
        <end position="126"/>
    </location>
</feature>
<dbReference type="EMBL" id="JASDAP010000015">
    <property type="protein sequence ID" value="KAK1891124.1"/>
    <property type="molecule type" value="Genomic_DNA"/>
</dbReference>
<keyword evidence="1" id="KW-0812">Transmembrane</keyword>
<feature type="transmembrane region" description="Helical" evidence="1">
    <location>
        <begin position="40"/>
        <end position="62"/>
    </location>
</feature>
<protein>
    <submittedName>
        <fullName evidence="2">Membrane-spanning 4-domains subfamily A member 6D</fullName>
    </submittedName>
</protein>
<keyword evidence="1" id="KW-0472">Membrane</keyword>
<reference evidence="2" key="1">
    <citation type="submission" date="2023-04" db="EMBL/GenBank/DDBJ databases">
        <title>Chromosome-level genome of Chaenocephalus aceratus.</title>
        <authorList>
            <person name="Park H."/>
        </authorList>
    </citation>
    <scope>NUCLEOTIDE SEQUENCE</scope>
    <source>
        <strain evidence="2">DE</strain>
        <tissue evidence="2">Muscle</tissue>
    </source>
</reference>
<accession>A0AAD9F6Y2</accession>
<comment type="caution">
    <text evidence="2">The sequence shown here is derived from an EMBL/GenBank/DDBJ whole genome shotgun (WGS) entry which is preliminary data.</text>
</comment>
<sequence length="202" mass="22117">MSVELFRVSEPGGTNAGLQSTALGGSKPLHRFIKRQPKTVGIMVLVLGLSFFNVSIMTTPLYSRHEMWTAIPPDFMLGTLFVICGTLYIVTEHIPTKKTVTISLALSIVNILVACWTTLHIVPMIIDTYLYRHYQYSQENGTYSSSSFVVMGLSVEIIFLFYSIAGAVTLIVMSCLAVSALRSTKSEAIIVMTAAQAEAPVE</sequence>
<keyword evidence="1" id="KW-1133">Transmembrane helix</keyword>
<proteinExistence type="predicted"/>
<name>A0AAD9F6Y2_DISEL</name>
<feature type="transmembrane region" description="Helical" evidence="1">
    <location>
        <begin position="157"/>
        <end position="181"/>
    </location>
</feature>
<keyword evidence="3" id="KW-1185">Reference proteome</keyword>
<evidence type="ECO:0000313" key="2">
    <source>
        <dbReference type="EMBL" id="KAK1891124.1"/>
    </source>
</evidence>
<evidence type="ECO:0000313" key="3">
    <source>
        <dbReference type="Proteomes" id="UP001228049"/>
    </source>
</evidence>
<dbReference type="Proteomes" id="UP001228049">
    <property type="component" value="Unassembled WGS sequence"/>
</dbReference>
<evidence type="ECO:0000256" key="1">
    <source>
        <dbReference type="SAM" id="Phobius"/>
    </source>
</evidence>